<evidence type="ECO:0000313" key="3">
    <source>
        <dbReference type="Proteomes" id="UP001589813"/>
    </source>
</evidence>
<comment type="caution">
    <text evidence="2">The sequence shown here is derived from an EMBL/GenBank/DDBJ whole genome shotgun (WGS) entry which is preliminary data.</text>
</comment>
<reference evidence="2 3" key="1">
    <citation type="submission" date="2024-09" db="EMBL/GenBank/DDBJ databases">
        <authorList>
            <person name="Sun Q."/>
            <person name="Mori K."/>
        </authorList>
    </citation>
    <scope>NUCLEOTIDE SEQUENCE [LARGE SCALE GENOMIC DNA]</scope>
    <source>
        <strain evidence="2 3">KCTC 23315</strain>
    </source>
</reference>
<name>A0ABV6BHI3_9GAMM</name>
<protein>
    <recommendedName>
        <fullName evidence="4">Sel1 repeat family protein</fullName>
    </recommendedName>
</protein>
<sequence>MKLLRWQTTATLFCLCWLLSGCQQTPAASKIAVPPAGQLWERTATALPAASDLPPYEELYLSFLASRQVHLSAQSWRQMQEQLMRTDISQCLTLPWQEWQRQNLLNLAFYRLALNCYQEHQQPEQQRKLLAYQSYLRDGILRSGNGKASFSAWRISTFADAHELLGLLGMQMQDYHAVLGSSGNSMHYEVHAYDPADNQLKVVFFENQRYLHAIDGLPFPFVGLVDGWRKELLPEGAKSNPAMMVALARVLAEEGKYAEAERYLLTAIGQGSLQARVALAELSLLPGITLQSSKAQCLGWLTDAADQDYIPALQLLHLLHQQQLTGGKHQQASQELVAYINEKSGPGHAEVQLARYLLQGKLVKRDAAAAITQLQIAAKAGHPDAASFALLAQIEHQQLPAATATAQLKQLAEQGSTTAAYLYVSDVMQLGDLTADQGLQAQQLLRRAMLSFHPEAFYLYGYGLERQWFNEPGRTAADYYRQAAERYFGRAMLKLGNMYRDGDQVAADPQQASRWFFLCSRQGVAACAFHAGVMLDDGEGIPADPAGAVRFYSFGAEQGYAPALNRLALLYLFGKGTKADPAKAVDLLQQAAGKGSISASYYLGLLYFEGKVVSRNLNKAHQYFEQAREHPNARHYLDNWQQLSTQPAK</sequence>
<proteinExistence type="predicted"/>
<gene>
    <name evidence="2" type="ORF">ACFFJP_14775</name>
</gene>
<evidence type="ECO:0000313" key="2">
    <source>
        <dbReference type="EMBL" id="MFC0049558.1"/>
    </source>
</evidence>
<feature type="chain" id="PRO_5046948520" description="Sel1 repeat family protein" evidence="1">
    <location>
        <begin position="28"/>
        <end position="649"/>
    </location>
</feature>
<dbReference type="Proteomes" id="UP001589813">
    <property type="component" value="Unassembled WGS sequence"/>
</dbReference>
<dbReference type="InterPro" id="IPR050767">
    <property type="entry name" value="Sel1_AlgK"/>
</dbReference>
<dbReference type="InterPro" id="IPR011990">
    <property type="entry name" value="TPR-like_helical_dom_sf"/>
</dbReference>
<dbReference type="PANTHER" id="PTHR11102">
    <property type="entry name" value="SEL-1-LIKE PROTEIN"/>
    <property type="match status" value="1"/>
</dbReference>
<keyword evidence="1" id="KW-0732">Signal</keyword>
<dbReference type="SMART" id="SM00671">
    <property type="entry name" value="SEL1"/>
    <property type="match status" value="6"/>
</dbReference>
<dbReference type="EMBL" id="JBHLXP010000003">
    <property type="protein sequence ID" value="MFC0049558.1"/>
    <property type="molecule type" value="Genomic_DNA"/>
</dbReference>
<dbReference type="Pfam" id="PF08238">
    <property type="entry name" value="Sel1"/>
    <property type="match status" value="6"/>
</dbReference>
<feature type="signal peptide" evidence="1">
    <location>
        <begin position="1"/>
        <end position="27"/>
    </location>
</feature>
<accession>A0ABV6BHI3</accession>
<evidence type="ECO:0000256" key="1">
    <source>
        <dbReference type="SAM" id="SignalP"/>
    </source>
</evidence>
<dbReference type="InterPro" id="IPR006597">
    <property type="entry name" value="Sel1-like"/>
</dbReference>
<dbReference type="PANTHER" id="PTHR11102:SF160">
    <property type="entry name" value="ERAD-ASSOCIATED E3 UBIQUITIN-PROTEIN LIGASE COMPONENT HRD3"/>
    <property type="match status" value="1"/>
</dbReference>
<dbReference type="SUPFAM" id="SSF81901">
    <property type="entry name" value="HCP-like"/>
    <property type="match status" value="2"/>
</dbReference>
<keyword evidence="3" id="KW-1185">Reference proteome</keyword>
<dbReference type="RefSeq" id="WP_377245626.1">
    <property type="nucleotide sequence ID" value="NZ_JBHLXP010000003.1"/>
</dbReference>
<dbReference type="PROSITE" id="PS51257">
    <property type="entry name" value="PROKAR_LIPOPROTEIN"/>
    <property type="match status" value="1"/>
</dbReference>
<organism evidence="2 3">
    <name type="scientific">Rheinheimera tilapiae</name>
    <dbReference type="NCBI Taxonomy" id="875043"/>
    <lineage>
        <taxon>Bacteria</taxon>
        <taxon>Pseudomonadati</taxon>
        <taxon>Pseudomonadota</taxon>
        <taxon>Gammaproteobacteria</taxon>
        <taxon>Chromatiales</taxon>
        <taxon>Chromatiaceae</taxon>
        <taxon>Rheinheimera</taxon>
    </lineage>
</organism>
<evidence type="ECO:0008006" key="4">
    <source>
        <dbReference type="Google" id="ProtNLM"/>
    </source>
</evidence>
<dbReference type="Gene3D" id="1.25.40.10">
    <property type="entry name" value="Tetratricopeptide repeat domain"/>
    <property type="match status" value="2"/>
</dbReference>